<dbReference type="RefSeq" id="WP_278099135.1">
    <property type="nucleotide sequence ID" value="NZ_CP091092.1"/>
</dbReference>
<evidence type="ECO:0000313" key="2">
    <source>
        <dbReference type="Proteomes" id="UP001218895"/>
    </source>
</evidence>
<dbReference type="GeneID" id="79950558"/>
<sequence length="49" mass="5457">MPGLRSCCLSGSIRRTRNVEEILDLDIDHPILKKIILKSFVIVGKAPPI</sequence>
<evidence type="ECO:0000313" key="1">
    <source>
        <dbReference type="EMBL" id="WFN36298.1"/>
    </source>
</evidence>
<accession>A0AAF0JTH1</accession>
<gene>
    <name evidence="1" type="ORF">L1994_09130</name>
</gene>
<proteinExistence type="predicted"/>
<dbReference type="KEGG" id="manq:L1994_09130"/>
<name>A0AAF0JTH1_9EURY</name>
<protein>
    <submittedName>
        <fullName evidence="1">Uncharacterized protein</fullName>
    </submittedName>
</protein>
<reference evidence="1" key="1">
    <citation type="submission" date="2022-01" db="EMBL/GenBank/DDBJ databases">
        <title>Complete genome of Methanomicrobium antiquum DSM 21220.</title>
        <authorList>
            <person name="Chen S.-C."/>
            <person name="You Y.-T."/>
            <person name="Zhou Y.-Z."/>
            <person name="Lai M.-C."/>
        </authorList>
    </citation>
    <scope>NUCLEOTIDE SEQUENCE</scope>
    <source>
        <strain evidence="1">DSM 21220</strain>
    </source>
</reference>
<keyword evidence="2" id="KW-1185">Reference proteome</keyword>
<dbReference type="Proteomes" id="UP001218895">
    <property type="component" value="Chromosome"/>
</dbReference>
<dbReference type="EMBL" id="CP091092">
    <property type="protein sequence ID" value="WFN36298.1"/>
    <property type="molecule type" value="Genomic_DNA"/>
</dbReference>
<dbReference type="AlphaFoldDB" id="A0AAF0JTH1"/>
<organism evidence="1 2">
    <name type="scientific">Methanomicrobium antiquum</name>
    <dbReference type="NCBI Taxonomy" id="487686"/>
    <lineage>
        <taxon>Archaea</taxon>
        <taxon>Methanobacteriati</taxon>
        <taxon>Methanobacteriota</taxon>
        <taxon>Stenosarchaea group</taxon>
        <taxon>Methanomicrobia</taxon>
        <taxon>Methanomicrobiales</taxon>
        <taxon>Methanomicrobiaceae</taxon>
        <taxon>Methanomicrobium</taxon>
    </lineage>
</organism>